<dbReference type="InterPro" id="IPR023214">
    <property type="entry name" value="HAD_sf"/>
</dbReference>
<evidence type="ECO:0000313" key="2">
    <source>
        <dbReference type="Proteomes" id="UP001144352"/>
    </source>
</evidence>
<dbReference type="Gene3D" id="3.90.1070.10">
    <property type="match status" value="1"/>
</dbReference>
<dbReference type="Proteomes" id="UP001144352">
    <property type="component" value="Unassembled WGS sequence"/>
</dbReference>
<evidence type="ECO:0000313" key="1">
    <source>
        <dbReference type="EMBL" id="GLI39583.1"/>
    </source>
</evidence>
<dbReference type="AlphaFoldDB" id="A0A9W6LDC0"/>
<organism evidence="1 2">
    <name type="scientific">Geobacter hydrogenophilus</name>
    <dbReference type="NCBI Taxonomy" id="40983"/>
    <lineage>
        <taxon>Bacteria</taxon>
        <taxon>Pseudomonadati</taxon>
        <taxon>Thermodesulfobacteriota</taxon>
        <taxon>Desulfuromonadia</taxon>
        <taxon>Geobacterales</taxon>
        <taxon>Geobacteraceae</taxon>
        <taxon>Geobacter</taxon>
    </lineage>
</organism>
<accession>A0A9W6LDC0</accession>
<dbReference type="EMBL" id="BSDS01000002">
    <property type="protein sequence ID" value="GLI39583.1"/>
    <property type="molecule type" value="Genomic_DNA"/>
</dbReference>
<dbReference type="SUPFAM" id="SSF56784">
    <property type="entry name" value="HAD-like"/>
    <property type="match status" value="1"/>
</dbReference>
<dbReference type="InterPro" id="IPR046348">
    <property type="entry name" value="SIS_dom_sf"/>
</dbReference>
<dbReference type="RefSeq" id="WP_214187514.1">
    <property type="nucleotide sequence ID" value="NZ_BSDS01000002.1"/>
</dbReference>
<reference evidence="1" key="1">
    <citation type="submission" date="2022-12" db="EMBL/GenBank/DDBJ databases">
        <title>Reference genome sequencing for broad-spectrum identification of bacterial and archaeal isolates by mass spectrometry.</title>
        <authorList>
            <person name="Sekiguchi Y."/>
            <person name="Tourlousse D.M."/>
        </authorList>
    </citation>
    <scope>NUCLEOTIDE SEQUENCE</scope>
    <source>
        <strain evidence="1">H2</strain>
    </source>
</reference>
<name>A0A9W6LDC0_9BACT</name>
<dbReference type="GO" id="GO:0097367">
    <property type="term" value="F:carbohydrate derivative binding"/>
    <property type="evidence" value="ECO:0007669"/>
    <property type="project" value="InterPro"/>
</dbReference>
<dbReference type="SUPFAM" id="SSF53697">
    <property type="entry name" value="SIS domain"/>
    <property type="match status" value="1"/>
</dbReference>
<gene>
    <name evidence="1" type="ORF">GHYDROH2_30840</name>
</gene>
<keyword evidence="2" id="KW-1185">Reference proteome</keyword>
<sequence length="647" mass="70780">MGKPYLSELSKLAETYEWAISQDITALVNAVNVTNSLPLLAVGSGGSLSAAEVMVSCHEKVSHYLGRAVTPLELLSAFPYNRDTSVWFFSAGGGNVDIRRAYKHALLKEPRQVAALVGKLNSKLSIISGDHHYTDLIEVELPAGHDGFLATNSLLAFTVLICRAYDKLSNCSETIYNSLNDLMAAALPAGINLSQLSNLSENLWRKTAIHVLYSNQLKPVAVDIESKFIEAGLYSVHLADFRNFAHGRHHWLSKHGESSAVLALSVPSDAELAQKTLSLLPSQIPQLHLPLRFSGTNALISGIVLSLYLTGDAGKARGIDPGRPGVPDFGSKLYNLGTNTGFCKSVKQPNMAIQRKVGCDISSLAPQRKALWEQAYQHFRTKLIKAKFRGIVMDYDGTVVDTRYRFDPPTSEMAKEIVRLLENGILIGFATGRGKSIRDDLRKVIPDCYWDRVIVGYYNGAEIAQLTQDETPDCKSPPCADLENVFQSIQNHIEIKSLAKITSRKFQLTVEPTTIIPENKLWELAQNEIKGVHLPTPAIYRSSHSIDILAQGVSKLSVINALLAKIDSSGDVLAIGDRGKWPGNDSLLLKHVYSLSVDEVSPSPETCWNICPAGVRGVQGTLYCLQQLEFDEVSAGVAKFSKSGIKL</sequence>
<comment type="caution">
    <text evidence="1">The sequence shown here is derived from an EMBL/GenBank/DDBJ whole genome shotgun (WGS) entry which is preliminary data.</text>
</comment>
<dbReference type="Gene3D" id="3.40.50.10490">
    <property type="entry name" value="Glucose-6-phosphate isomerase like protein, domain 1"/>
    <property type="match status" value="1"/>
</dbReference>
<dbReference type="Gene3D" id="3.40.50.1000">
    <property type="entry name" value="HAD superfamily/HAD-like"/>
    <property type="match status" value="1"/>
</dbReference>
<dbReference type="InterPro" id="IPR036412">
    <property type="entry name" value="HAD-like_sf"/>
</dbReference>
<proteinExistence type="predicted"/>
<protein>
    <submittedName>
        <fullName evidence="1">Uncharacterized protein</fullName>
    </submittedName>
</protein>
<dbReference type="GO" id="GO:1901135">
    <property type="term" value="P:carbohydrate derivative metabolic process"/>
    <property type="evidence" value="ECO:0007669"/>
    <property type="project" value="InterPro"/>
</dbReference>